<dbReference type="InterPro" id="IPR024344">
    <property type="entry name" value="MDMPI_metal-binding"/>
</dbReference>
<dbReference type="GO" id="GO:0046872">
    <property type="term" value="F:metal ion binding"/>
    <property type="evidence" value="ECO:0007669"/>
    <property type="project" value="InterPro"/>
</dbReference>
<dbReference type="InterPro" id="IPR034660">
    <property type="entry name" value="DinB/YfiT-like"/>
</dbReference>
<dbReference type="RefSeq" id="WP_010850512.1">
    <property type="nucleotide sequence ID" value="NZ_HF570956.1"/>
</dbReference>
<dbReference type="SUPFAM" id="SSF109854">
    <property type="entry name" value="DinB/YfiT-like putative metalloenzymes"/>
    <property type="match status" value="1"/>
</dbReference>
<dbReference type="Gene3D" id="1.20.120.450">
    <property type="entry name" value="dinb family like domain"/>
    <property type="match status" value="1"/>
</dbReference>
<evidence type="ECO:0000259" key="1">
    <source>
        <dbReference type="Pfam" id="PF11716"/>
    </source>
</evidence>
<dbReference type="STRING" id="1193181.BN10_630023"/>
<evidence type="ECO:0000313" key="2">
    <source>
        <dbReference type="EMBL" id="CCH70669.1"/>
    </source>
</evidence>
<dbReference type="Pfam" id="PF11716">
    <property type="entry name" value="MDMPI_N"/>
    <property type="match status" value="1"/>
</dbReference>
<dbReference type="InterPro" id="IPR017517">
    <property type="entry name" value="Maleyloyr_isom"/>
</dbReference>
<protein>
    <recommendedName>
        <fullName evidence="1">Mycothiol-dependent maleylpyruvate isomerase metal-binding domain-containing protein</fullName>
    </recommendedName>
</protein>
<dbReference type="InterPro" id="IPR017520">
    <property type="entry name" value="CHP03086"/>
</dbReference>
<dbReference type="AlphaFoldDB" id="N0E5T5"/>
<dbReference type="NCBIfam" id="TIGR03083">
    <property type="entry name" value="maleylpyruvate isomerase family mycothiol-dependent enzyme"/>
    <property type="match status" value="1"/>
</dbReference>
<sequence>MSTTTAPAAPTTPTTPDLREPLFAAQAWAATIVENVRMDQLDASTPCRDFDVRALLAHMSTVDTKIIGFATDHRDVLRDHDATPAEQAAAAEAWAVEHVDDRTLQEVACAIREKSASARTVWTDDVLDTPIQLGWGPILPGRIVTGIYVMEVLTHAWDLAMATGQPSEAPGGLGTIGLAAARASLPDDMPRGIAHGVPFGPKVVSAAGAGPTEAMVNWTGRSSR</sequence>
<reference evidence="2 3" key="1">
    <citation type="journal article" date="2013" name="ISME J.">
        <title>A metabolic model for members of the genus Tetrasphaera involved in enhanced biological phosphorus removal.</title>
        <authorList>
            <person name="Kristiansen R."/>
            <person name="Nguyen H.T.T."/>
            <person name="Saunders A.M."/>
            <person name="Nielsen J.L."/>
            <person name="Wimmer R."/>
            <person name="Le V.Q."/>
            <person name="McIlroy S.J."/>
            <person name="Petrovski S."/>
            <person name="Seviour R.J."/>
            <person name="Calteau A."/>
            <person name="Nielsen K.L."/>
            <person name="Nielsen P.H."/>
        </authorList>
    </citation>
    <scope>NUCLEOTIDE SEQUENCE [LARGE SCALE GENOMIC DNA]</scope>
    <source>
        <strain evidence="2 3">Lp2</strain>
    </source>
</reference>
<accession>N0E5T5</accession>
<gene>
    <name evidence="2" type="ORF">BN10_630023</name>
</gene>
<dbReference type="OrthoDB" id="5185819at2"/>
<dbReference type="HOGENOM" id="CLU_051661_2_1_11"/>
<comment type="caution">
    <text evidence="2">The sequence shown here is derived from an EMBL/GenBank/DDBJ whole genome shotgun (WGS) entry which is preliminary data.</text>
</comment>
<feature type="domain" description="Mycothiol-dependent maleylpyruvate isomerase metal-binding" evidence="1">
    <location>
        <begin position="29"/>
        <end position="160"/>
    </location>
</feature>
<keyword evidence="3" id="KW-1185">Reference proteome</keyword>
<evidence type="ECO:0000313" key="3">
    <source>
        <dbReference type="Proteomes" id="UP000013167"/>
    </source>
</evidence>
<dbReference type="Proteomes" id="UP000013167">
    <property type="component" value="Unassembled WGS sequence"/>
</dbReference>
<proteinExistence type="predicted"/>
<dbReference type="NCBIfam" id="TIGR03086">
    <property type="entry name" value="TIGR03086 family metal-binding protein"/>
    <property type="match status" value="1"/>
</dbReference>
<dbReference type="EMBL" id="CAIZ01000134">
    <property type="protein sequence ID" value="CCH70669.1"/>
    <property type="molecule type" value="Genomic_DNA"/>
</dbReference>
<name>N0E5T5_9MICO</name>
<organism evidence="2 3">
    <name type="scientific">Phycicoccus elongatus Lp2</name>
    <dbReference type="NCBI Taxonomy" id="1193181"/>
    <lineage>
        <taxon>Bacteria</taxon>
        <taxon>Bacillati</taxon>
        <taxon>Actinomycetota</taxon>
        <taxon>Actinomycetes</taxon>
        <taxon>Micrococcales</taxon>
        <taxon>Intrasporangiaceae</taxon>
        <taxon>Phycicoccus</taxon>
    </lineage>
</organism>